<dbReference type="Gene3D" id="3.10.450.50">
    <property type="match status" value="1"/>
</dbReference>
<reference evidence="4" key="1">
    <citation type="submission" date="2019-09" db="EMBL/GenBank/DDBJ databases">
        <title>Mumia zhuanghuii sp. nov. isolated from the intestinal contents of plateau pika (Ochotona curzoniae) in the Qinghai-Tibet plateau of China.</title>
        <authorList>
            <person name="Tian Z."/>
        </authorList>
    </citation>
    <scope>NUCLEOTIDE SEQUENCE [LARGE SCALE GENOMIC DNA]</scope>
    <source>
        <strain evidence="4">JCM 30598</strain>
    </source>
</reference>
<accession>A0A5J5J1G1</accession>
<feature type="compositionally biased region" description="Basic residues" evidence="1">
    <location>
        <begin position="69"/>
        <end position="83"/>
    </location>
</feature>
<feature type="domain" description="SnoaL-like" evidence="2">
    <location>
        <begin position="110"/>
        <end position="239"/>
    </location>
</feature>
<feature type="region of interest" description="Disordered" evidence="1">
    <location>
        <begin position="1"/>
        <end position="93"/>
    </location>
</feature>
<organism evidence="3 4">
    <name type="scientific">Microbacterium rhizomatis</name>
    <dbReference type="NCBI Taxonomy" id="1631477"/>
    <lineage>
        <taxon>Bacteria</taxon>
        <taxon>Bacillati</taxon>
        <taxon>Actinomycetota</taxon>
        <taxon>Actinomycetes</taxon>
        <taxon>Micrococcales</taxon>
        <taxon>Microbacteriaceae</taxon>
        <taxon>Microbacterium</taxon>
    </lineage>
</organism>
<dbReference type="EMBL" id="VYSA01000002">
    <property type="protein sequence ID" value="KAA9108197.1"/>
    <property type="molecule type" value="Genomic_DNA"/>
</dbReference>
<evidence type="ECO:0000259" key="2">
    <source>
        <dbReference type="Pfam" id="PF13577"/>
    </source>
</evidence>
<feature type="compositionally biased region" description="Basic and acidic residues" evidence="1">
    <location>
        <begin position="35"/>
        <end position="44"/>
    </location>
</feature>
<dbReference type="CDD" id="cd00531">
    <property type="entry name" value="NTF2_like"/>
    <property type="match status" value="1"/>
</dbReference>
<keyword evidence="4" id="KW-1185">Reference proteome</keyword>
<dbReference type="Proteomes" id="UP000325827">
    <property type="component" value="Unassembled WGS sequence"/>
</dbReference>
<dbReference type="InterPro" id="IPR032710">
    <property type="entry name" value="NTF2-like_dom_sf"/>
</dbReference>
<comment type="caution">
    <text evidence="3">The sequence shown here is derived from an EMBL/GenBank/DDBJ whole genome shotgun (WGS) entry which is preliminary data.</text>
</comment>
<proteinExistence type="predicted"/>
<dbReference type="OrthoDB" id="1492465at2"/>
<name>A0A5J5J1G1_9MICO</name>
<dbReference type="InterPro" id="IPR037401">
    <property type="entry name" value="SnoaL-like"/>
</dbReference>
<evidence type="ECO:0000313" key="3">
    <source>
        <dbReference type="EMBL" id="KAA9108197.1"/>
    </source>
</evidence>
<evidence type="ECO:0000313" key="4">
    <source>
        <dbReference type="Proteomes" id="UP000325827"/>
    </source>
</evidence>
<dbReference type="SUPFAM" id="SSF54427">
    <property type="entry name" value="NTF2-like"/>
    <property type="match status" value="1"/>
</dbReference>
<gene>
    <name evidence="3" type="ORF">F6B43_12410</name>
</gene>
<dbReference type="Pfam" id="PF13577">
    <property type="entry name" value="SnoaL_4"/>
    <property type="match status" value="1"/>
</dbReference>
<protein>
    <submittedName>
        <fullName evidence="3">Nuclear transport factor 2 family protein</fullName>
    </submittedName>
</protein>
<sequence>MQHRGSGPYAEDDDREPRLPGDRLPGPGVHRRHALLRDRDRREAPLGLATGPGHRHPRAPRSQPGRGPRLPRRAHRARALHPRGRGDSRVTAQPDRVGQRIDALDRRLRVLESVRDIEALAARYHTLCDGGWAGPSHADPDALADLWTPDGVYRINPRRPPCRGRDEIREQFVRLQSSMPWILHTFTNSDIEVDLDAGTATGIFKGIAYYRRRDGNHIVVGSYTGAFARTGGGWRFSSWVADLAHGSVLTPDESTA</sequence>
<evidence type="ECO:0000256" key="1">
    <source>
        <dbReference type="SAM" id="MobiDB-lite"/>
    </source>
</evidence>
<dbReference type="AlphaFoldDB" id="A0A5J5J1G1"/>